<evidence type="ECO:0008006" key="3">
    <source>
        <dbReference type="Google" id="ProtNLM"/>
    </source>
</evidence>
<dbReference type="Pfam" id="PF13056">
    <property type="entry name" value="DUF3918"/>
    <property type="match status" value="1"/>
</dbReference>
<proteinExistence type="predicted"/>
<accession>A0ABS4RDY7</accession>
<dbReference type="RefSeq" id="WP_083953931.1">
    <property type="nucleotide sequence ID" value="NZ_JAGIKZ010000004.1"/>
</dbReference>
<name>A0ABS4RDY7_9BACI</name>
<dbReference type="EMBL" id="JAGIKZ010000004">
    <property type="protein sequence ID" value="MBP2240524.1"/>
    <property type="molecule type" value="Genomic_DNA"/>
</dbReference>
<protein>
    <recommendedName>
        <fullName evidence="3">DUF3918 domain-containing protein</fullName>
    </recommendedName>
</protein>
<organism evidence="1 2">
    <name type="scientific">Cytobacillus eiseniae</name>
    <dbReference type="NCBI Taxonomy" id="762947"/>
    <lineage>
        <taxon>Bacteria</taxon>
        <taxon>Bacillati</taxon>
        <taxon>Bacillota</taxon>
        <taxon>Bacilli</taxon>
        <taxon>Bacillales</taxon>
        <taxon>Bacillaceae</taxon>
        <taxon>Cytobacillus</taxon>
    </lineage>
</organism>
<evidence type="ECO:0000313" key="1">
    <source>
        <dbReference type="EMBL" id="MBP2240524.1"/>
    </source>
</evidence>
<sequence length="43" mass="4945">MNRIITSAITFGAGMAAYNLAQRKNLLSSRQMKKVQKRIKKMF</sequence>
<evidence type="ECO:0000313" key="2">
    <source>
        <dbReference type="Proteomes" id="UP001519293"/>
    </source>
</evidence>
<dbReference type="InterPro" id="IPR025029">
    <property type="entry name" value="DUF3918"/>
</dbReference>
<reference evidence="1 2" key="1">
    <citation type="submission" date="2021-03" db="EMBL/GenBank/DDBJ databases">
        <title>Genomic Encyclopedia of Type Strains, Phase IV (KMG-IV): sequencing the most valuable type-strain genomes for metagenomic binning, comparative biology and taxonomic classification.</title>
        <authorList>
            <person name="Goeker M."/>
        </authorList>
    </citation>
    <scope>NUCLEOTIDE SEQUENCE [LARGE SCALE GENOMIC DNA]</scope>
    <source>
        <strain evidence="1 2">DSM 26675</strain>
    </source>
</reference>
<dbReference type="Proteomes" id="UP001519293">
    <property type="component" value="Unassembled WGS sequence"/>
</dbReference>
<gene>
    <name evidence="1" type="ORF">J2Z40_001081</name>
</gene>
<keyword evidence="2" id="KW-1185">Reference proteome</keyword>
<comment type="caution">
    <text evidence="1">The sequence shown here is derived from an EMBL/GenBank/DDBJ whole genome shotgun (WGS) entry which is preliminary data.</text>
</comment>